<feature type="transmembrane region" description="Helical" evidence="1">
    <location>
        <begin position="12"/>
        <end position="33"/>
    </location>
</feature>
<reference evidence="2" key="1">
    <citation type="submission" date="2022-06" db="EMBL/GenBank/DDBJ databases">
        <authorList>
            <person name="Berger JAMES D."/>
            <person name="Berger JAMES D."/>
        </authorList>
    </citation>
    <scope>NUCLEOTIDE SEQUENCE [LARGE SCALE GENOMIC DNA]</scope>
</reference>
<protein>
    <submittedName>
        <fullName evidence="3">Uncharacterized protein</fullName>
    </submittedName>
</protein>
<keyword evidence="1" id="KW-0812">Transmembrane</keyword>
<dbReference type="AlphaFoldDB" id="A0AA85J664"/>
<evidence type="ECO:0000313" key="3">
    <source>
        <dbReference type="WBParaSite" id="TREG1_128900.1"/>
    </source>
</evidence>
<organism evidence="2 3">
    <name type="scientific">Trichobilharzia regenti</name>
    <name type="common">Nasal bird schistosome</name>
    <dbReference type="NCBI Taxonomy" id="157069"/>
    <lineage>
        <taxon>Eukaryota</taxon>
        <taxon>Metazoa</taxon>
        <taxon>Spiralia</taxon>
        <taxon>Lophotrochozoa</taxon>
        <taxon>Platyhelminthes</taxon>
        <taxon>Trematoda</taxon>
        <taxon>Digenea</taxon>
        <taxon>Strigeidida</taxon>
        <taxon>Schistosomatoidea</taxon>
        <taxon>Schistosomatidae</taxon>
        <taxon>Trichobilharzia</taxon>
    </lineage>
</organism>
<accession>A0AA85J664</accession>
<reference evidence="3" key="2">
    <citation type="submission" date="2023-11" db="UniProtKB">
        <authorList>
            <consortium name="WormBaseParasite"/>
        </authorList>
    </citation>
    <scope>IDENTIFICATION</scope>
</reference>
<dbReference type="WBParaSite" id="TREG1_128900.1">
    <property type="protein sequence ID" value="TREG1_128900.1"/>
    <property type="gene ID" value="TREG1_128900"/>
</dbReference>
<name>A0AA85J664_TRIRE</name>
<evidence type="ECO:0000256" key="1">
    <source>
        <dbReference type="SAM" id="Phobius"/>
    </source>
</evidence>
<keyword evidence="1" id="KW-1133">Transmembrane helix</keyword>
<dbReference type="Proteomes" id="UP000050795">
    <property type="component" value="Unassembled WGS sequence"/>
</dbReference>
<keyword evidence="2" id="KW-1185">Reference proteome</keyword>
<sequence>MQVVQIPEEWMNYAQVASLVVIVFLCILLFFMFRSNLKIVLLLVGITIVLSSANLFLMCWKLQIQFHVVFFLDSSFWRTYSQ</sequence>
<keyword evidence="1" id="KW-0472">Membrane</keyword>
<proteinExistence type="predicted"/>
<feature type="transmembrane region" description="Helical" evidence="1">
    <location>
        <begin position="39"/>
        <end position="60"/>
    </location>
</feature>
<evidence type="ECO:0000313" key="2">
    <source>
        <dbReference type="Proteomes" id="UP000050795"/>
    </source>
</evidence>